<keyword evidence="2" id="KW-1185">Reference proteome</keyword>
<protein>
    <submittedName>
        <fullName evidence="1">Uncharacterized protein</fullName>
    </submittedName>
</protein>
<dbReference type="EMBL" id="JAPWDO010000005">
    <property type="protein sequence ID" value="KAJ5471512.1"/>
    <property type="molecule type" value="Genomic_DNA"/>
</dbReference>
<dbReference type="Proteomes" id="UP001147760">
    <property type="component" value="Unassembled WGS sequence"/>
</dbReference>
<reference evidence="1" key="1">
    <citation type="submission" date="2022-12" db="EMBL/GenBank/DDBJ databases">
        <authorList>
            <person name="Petersen C."/>
        </authorList>
    </citation>
    <scope>NUCLEOTIDE SEQUENCE</scope>
    <source>
        <strain evidence="1">IBT 17660</strain>
    </source>
</reference>
<dbReference type="PANTHER" id="PTHR11439">
    <property type="entry name" value="GAG-POL-RELATED RETROTRANSPOSON"/>
    <property type="match status" value="1"/>
</dbReference>
<comment type="caution">
    <text evidence="1">The sequence shown here is derived from an EMBL/GenBank/DDBJ whole genome shotgun (WGS) entry which is preliminary data.</text>
</comment>
<accession>A0A9W9WQQ7</accession>
<name>A0A9W9WQQ7_9EURO</name>
<reference evidence="1" key="2">
    <citation type="journal article" date="2023" name="IMA Fungus">
        <title>Comparative genomic study of the Penicillium genus elucidates a diverse pangenome and 15 lateral gene transfer events.</title>
        <authorList>
            <person name="Petersen C."/>
            <person name="Sorensen T."/>
            <person name="Nielsen M.R."/>
            <person name="Sondergaard T.E."/>
            <person name="Sorensen J.L."/>
            <person name="Fitzpatrick D.A."/>
            <person name="Frisvad J.C."/>
            <person name="Nielsen K.L."/>
        </authorList>
    </citation>
    <scope>NUCLEOTIDE SEQUENCE</scope>
    <source>
        <strain evidence="1">IBT 17660</strain>
    </source>
</reference>
<dbReference type="OrthoDB" id="3799035at2759"/>
<evidence type="ECO:0000313" key="1">
    <source>
        <dbReference type="EMBL" id="KAJ5471512.1"/>
    </source>
</evidence>
<dbReference type="PANTHER" id="PTHR11439:SF483">
    <property type="entry name" value="PEPTIDE SYNTHASE GLIP-LIKE, PUTATIVE (AFU_ORTHOLOGUE AFUA_3G12920)-RELATED"/>
    <property type="match status" value="1"/>
</dbReference>
<proteinExistence type="predicted"/>
<evidence type="ECO:0000313" key="2">
    <source>
        <dbReference type="Proteomes" id="UP001147760"/>
    </source>
</evidence>
<sequence length="96" mass="10576">MYLMVGTRPDIAFAMGTLSRFTSRPQSHHQDALQLLLRYVKATQLHRITYRSGQLIGYTDADFGGSVVTDGGYSTSGYVFKLAGAPVSWSSKRQGK</sequence>
<dbReference type="AlphaFoldDB" id="A0A9W9WQQ7"/>
<gene>
    <name evidence="1" type="ORF">N7530_008869</name>
</gene>
<organism evidence="1 2">
    <name type="scientific">Penicillium desertorum</name>
    <dbReference type="NCBI Taxonomy" id="1303715"/>
    <lineage>
        <taxon>Eukaryota</taxon>
        <taxon>Fungi</taxon>
        <taxon>Dikarya</taxon>
        <taxon>Ascomycota</taxon>
        <taxon>Pezizomycotina</taxon>
        <taxon>Eurotiomycetes</taxon>
        <taxon>Eurotiomycetidae</taxon>
        <taxon>Eurotiales</taxon>
        <taxon>Aspergillaceae</taxon>
        <taxon>Penicillium</taxon>
    </lineage>
</organism>